<gene>
    <name evidence="6" type="ORF">V3328_08755</name>
</gene>
<proteinExistence type="inferred from homology"/>
<keyword evidence="7" id="KW-1185">Reference proteome</keyword>
<dbReference type="GO" id="GO:0003677">
    <property type="term" value="F:DNA binding"/>
    <property type="evidence" value="ECO:0007669"/>
    <property type="project" value="UniProtKB-KW"/>
</dbReference>
<evidence type="ECO:0000256" key="2">
    <source>
        <dbReference type="ARBA" id="ARBA00023015"/>
    </source>
</evidence>
<dbReference type="FunFam" id="1.10.10.10:FF:000001">
    <property type="entry name" value="LysR family transcriptional regulator"/>
    <property type="match status" value="1"/>
</dbReference>
<organism evidence="6 7">
    <name type="scientific">Microbaculum marinum</name>
    <dbReference type="NCBI Taxonomy" id="1764581"/>
    <lineage>
        <taxon>Bacteria</taxon>
        <taxon>Pseudomonadati</taxon>
        <taxon>Pseudomonadota</taxon>
        <taxon>Alphaproteobacteria</taxon>
        <taxon>Hyphomicrobiales</taxon>
        <taxon>Tepidamorphaceae</taxon>
        <taxon>Microbaculum</taxon>
    </lineage>
</organism>
<dbReference type="Pfam" id="PF00126">
    <property type="entry name" value="HTH_1"/>
    <property type="match status" value="1"/>
</dbReference>
<dbReference type="Pfam" id="PF03466">
    <property type="entry name" value="LysR_substrate"/>
    <property type="match status" value="1"/>
</dbReference>
<reference evidence="6 7" key="1">
    <citation type="submission" date="2024-02" db="EMBL/GenBank/DDBJ databases">
        <title>Genome analysis and characterization of Microbaculum marinisediminis sp. nov., isolated from marine sediment.</title>
        <authorList>
            <person name="Du Z.-J."/>
            <person name="Ye Y.-Q."/>
            <person name="Zhang Z.-R."/>
            <person name="Yuan S.-M."/>
            <person name="Zhang X.-Y."/>
        </authorList>
    </citation>
    <scope>NUCLEOTIDE SEQUENCE [LARGE SCALE GENOMIC DNA]</scope>
    <source>
        <strain evidence="6 7">SDUM1044001</strain>
    </source>
</reference>
<dbReference type="CDD" id="cd08421">
    <property type="entry name" value="PBP2_LTTR_like_1"/>
    <property type="match status" value="1"/>
</dbReference>
<evidence type="ECO:0000313" key="6">
    <source>
        <dbReference type="EMBL" id="MEJ8571560.1"/>
    </source>
</evidence>
<dbReference type="GO" id="GO:0003700">
    <property type="term" value="F:DNA-binding transcription factor activity"/>
    <property type="evidence" value="ECO:0007669"/>
    <property type="project" value="InterPro"/>
</dbReference>
<dbReference type="SUPFAM" id="SSF53850">
    <property type="entry name" value="Periplasmic binding protein-like II"/>
    <property type="match status" value="1"/>
</dbReference>
<dbReference type="Gene3D" id="1.10.10.10">
    <property type="entry name" value="Winged helix-like DNA-binding domain superfamily/Winged helix DNA-binding domain"/>
    <property type="match status" value="1"/>
</dbReference>
<feature type="domain" description="HTH lysR-type" evidence="5">
    <location>
        <begin position="3"/>
        <end position="60"/>
    </location>
</feature>
<dbReference type="Proteomes" id="UP001378188">
    <property type="component" value="Unassembled WGS sequence"/>
</dbReference>
<dbReference type="InterPro" id="IPR036388">
    <property type="entry name" value="WH-like_DNA-bd_sf"/>
</dbReference>
<dbReference type="InterPro" id="IPR005119">
    <property type="entry name" value="LysR_subst-bd"/>
</dbReference>
<evidence type="ECO:0000256" key="3">
    <source>
        <dbReference type="ARBA" id="ARBA00023125"/>
    </source>
</evidence>
<dbReference type="InterPro" id="IPR036390">
    <property type="entry name" value="WH_DNA-bd_sf"/>
</dbReference>
<keyword evidence="4" id="KW-0804">Transcription</keyword>
<evidence type="ECO:0000259" key="5">
    <source>
        <dbReference type="PROSITE" id="PS50931"/>
    </source>
</evidence>
<dbReference type="SUPFAM" id="SSF46785">
    <property type="entry name" value="Winged helix' DNA-binding domain"/>
    <property type="match status" value="1"/>
</dbReference>
<dbReference type="PROSITE" id="PS50931">
    <property type="entry name" value="HTH_LYSR"/>
    <property type="match status" value="1"/>
</dbReference>
<dbReference type="InterPro" id="IPR050950">
    <property type="entry name" value="HTH-type_LysR_regulators"/>
</dbReference>
<comment type="similarity">
    <text evidence="1">Belongs to the LysR transcriptional regulatory family.</text>
</comment>
<evidence type="ECO:0000256" key="1">
    <source>
        <dbReference type="ARBA" id="ARBA00009437"/>
    </source>
</evidence>
<sequence>MRLDLQTLKLFVAVYEEQNLAKAAEREHLAASAVSKRLANLEQDLKVRIFERKRTGMYPTPAGEALISHARAILGRVSQLETEISDFSTGLRGNLRVFANTSAMVQYLPGDLRSFLARHPRVNVEIEETTSPLTVRAVADNEAEIGIFGDVVQAPGLHSMVYRHDRLCLLVPERHPLGNAESLRFAQALEHEFIGTPRGSSIDTAIMQAASDLNLAVKMRMRVAGFEAIGRMVEAELGVALVPEAVARSYVDIRRVRAIPLNESWVARRLMLCVRRLDTLSPPAKAFIDHLVGRKS</sequence>
<dbReference type="GO" id="GO:0005829">
    <property type="term" value="C:cytosol"/>
    <property type="evidence" value="ECO:0007669"/>
    <property type="project" value="TreeGrafter"/>
</dbReference>
<comment type="caution">
    <text evidence="6">The sequence shown here is derived from an EMBL/GenBank/DDBJ whole genome shotgun (WGS) entry which is preliminary data.</text>
</comment>
<dbReference type="EMBL" id="JAZHOF010000003">
    <property type="protein sequence ID" value="MEJ8571560.1"/>
    <property type="molecule type" value="Genomic_DNA"/>
</dbReference>
<dbReference type="InterPro" id="IPR000847">
    <property type="entry name" value="LysR_HTH_N"/>
</dbReference>
<dbReference type="RefSeq" id="WP_340329259.1">
    <property type="nucleotide sequence ID" value="NZ_JAZHOF010000003.1"/>
</dbReference>
<keyword evidence="2" id="KW-0805">Transcription regulation</keyword>
<dbReference type="PANTHER" id="PTHR30419:SF2">
    <property type="entry name" value="LYSR FAMILY TRANSCRIPTIONAL REGULATOR"/>
    <property type="match status" value="1"/>
</dbReference>
<dbReference type="PANTHER" id="PTHR30419">
    <property type="entry name" value="HTH-TYPE TRANSCRIPTIONAL REGULATOR YBHD"/>
    <property type="match status" value="1"/>
</dbReference>
<dbReference type="Gene3D" id="3.40.190.290">
    <property type="match status" value="1"/>
</dbReference>
<keyword evidence="3" id="KW-0238">DNA-binding</keyword>
<protein>
    <submittedName>
        <fullName evidence="6">LysR family transcriptional regulator</fullName>
    </submittedName>
</protein>
<dbReference type="AlphaFoldDB" id="A0AAW9RRL7"/>
<evidence type="ECO:0000256" key="4">
    <source>
        <dbReference type="ARBA" id="ARBA00023163"/>
    </source>
</evidence>
<accession>A0AAW9RRL7</accession>
<name>A0AAW9RRL7_9HYPH</name>
<evidence type="ECO:0000313" key="7">
    <source>
        <dbReference type="Proteomes" id="UP001378188"/>
    </source>
</evidence>